<keyword evidence="3" id="KW-0645">Protease</keyword>
<keyword evidence="1" id="KW-0472">Membrane</keyword>
<accession>A0A1T5IHU4</accession>
<feature type="transmembrane region" description="Helical" evidence="1">
    <location>
        <begin position="7"/>
        <end position="25"/>
    </location>
</feature>
<evidence type="ECO:0000259" key="2">
    <source>
        <dbReference type="Pfam" id="PF13539"/>
    </source>
</evidence>
<organism evidence="3 4">
    <name type="scientific">Maledivibacter halophilus</name>
    <dbReference type="NCBI Taxonomy" id="36842"/>
    <lineage>
        <taxon>Bacteria</taxon>
        <taxon>Bacillati</taxon>
        <taxon>Bacillota</taxon>
        <taxon>Clostridia</taxon>
        <taxon>Peptostreptococcales</taxon>
        <taxon>Caminicellaceae</taxon>
        <taxon>Maledivibacter</taxon>
    </lineage>
</organism>
<sequence length="268" mass="31250">MKITKNIYVFIFIFIFILILFLIGFKLNLIESTSSENNLQRITDYNEKNIVLENEKMIKKKKVSEGKDIKEEIVDSFVFEPLSKEVIHKIEGVSWKKEAPVKLEDLSYVRVLYWGFDEKEHVGELIVHKKIAQEITDIFKELYNAKFPIEKIKLIDEYEANDDLSMADNNTSSFCFRGITGGKGTLSKHSYGIAIDINPIQNPYIKGEKISPKAGRQYIDRGNIRKGMIVKDSICYKTFKEKGWIWGGEWKSLKDYQHFEKNIDLNEE</sequence>
<protein>
    <submittedName>
        <fullName evidence="3">D-alanyl-D-alanine carboxypeptidase</fullName>
    </submittedName>
</protein>
<dbReference type="Gene3D" id="3.30.1380.10">
    <property type="match status" value="1"/>
</dbReference>
<dbReference type="EMBL" id="FUZT01000001">
    <property type="protein sequence ID" value="SKC38628.1"/>
    <property type="molecule type" value="Genomic_DNA"/>
</dbReference>
<reference evidence="3 4" key="1">
    <citation type="submission" date="2017-02" db="EMBL/GenBank/DDBJ databases">
        <authorList>
            <person name="Peterson S.W."/>
        </authorList>
    </citation>
    <scope>NUCLEOTIDE SEQUENCE [LARGE SCALE GENOMIC DNA]</scope>
    <source>
        <strain evidence="3 4">M1</strain>
    </source>
</reference>
<dbReference type="RefSeq" id="WP_208984961.1">
    <property type="nucleotide sequence ID" value="NZ_FUZT01000001.1"/>
</dbReference>
<keyword evidence="3" id="KW-0121">Carboxypeptidase</keyword>
<evidence type="ECO:0000313" key="4">
    <source>
        <dbReference type="Proteomes" id="UP000190285"/>
    </source>
</evidence>
<feature type="domain" description="Peptidase M15C" evidence="2">
    <location>
        <begin position="182"/>
        <end position="261"/>
    </location>
</feature>
<name>A0A1T5IHU4_9FIRM</name>
<dbReference type="InterPro" id="IPR039561">
    <property type="entry name" value="Peptidase_M15C"/>
</dbReference>
<evidence type="ECO:0000256" key="1">
    <source>
        <dbReference type="SAM" id="Phobius"/>
    </source>
</evidence>
<keyword evidence="1" id="KW-1133">Transmembrane helix</keyword>
<keyword evidence="3" id="KW-0378">Hydrolase</keyword>
<dbReference type="AlphaFoldDB" id="A0A1T5IHU4"/>
<gene>
    <name evidence="3" type="ORF">SAMN02194393_00384</name>
</gene>
<dbReference type="Proteomes" id="UP000190285">
    <property type="component" value="Unassembled WGS sequence"/>
</dbReference>
<proteinExistence type="predicted"/>
<keyword evidence="1" id="KW-0812">Transmembrane</keyword>
<keyword evidence="4" id="KW-1185">Reference proteome</keyword>
<dbReference type="STRING" id="36842.SAMN02194393_00384"/>
<dbReference type="GO" id="GO:0004180">
    <property type="term" value="F:carboxypeptidase activity"/>
    <property type="evidence" value="ECO:0007669"/>
    <property type="project" value="UniProtKB-KW"/>
</dbReference>
<dbReference type="Pfam" id="PF13539">
    <property type="entry name" value="Peptidase_M15_4"/>
    <property type="match status" value="1"/>
</dbReference>
<evidence type="ECO:0000313" key="3">
    <source>
        <dbReference type="EMBL" id="SKC38628.1"/>
    </source>
</evidence>
<dbReference type="SUPFAM" id="SSF55166">
    <property type="entry name" value="Hedgehog/DD-peptidase"/>
    <property type="match status" value="1"/>
</dbReference>
<dbReference type="CDD" id="cd14845">
    <property type="entry name" value="L-Ala-D-Glu_peptidase_like"/>
    <property type="match status" value="1"/>
</dbReference>
<dbReference type="InterPro" id="IPR009045">
    <property type="entry name" value="Zn_M74/Hedgehog-like"/>
</dbReference>